<dbReference type="PANTHER" id="PTHR43017">
    <property type="entry name" value="GALACTOSIDE O-ACETYLTRANSFERASE"/>
    <property type="match status" value="1"/>
</dbReference>
<name>A0A3N4GEE3_9LACT</name>
<keyword evidence="3" id="KW-0677">Repeat</keyword>
<dbReference type="EMBL" id="RKMG01000029">
    <property type="protein sequence ID" value="RPA57421.1"/>
    <property type="molecule type" value="Genomic_DNA"/>
</dbReference>
<accession>A0A3N4GEE3</accession>
<evidence type="ECO:0000256" key="2">
    <source>
        <dbReference type="ARBA" id="ARBA00022679"/>
    </source>
</evidence>
<evidence type="ECO:0000256" key="5">
    <source>
        <dbReference type="RuleBase" id="RU367021"/>
    </source>
</evidence>
<protein>
    <recommendedName>
        <fullName evidence="5">Acetyltransferase</fullName>
        <ecNumber evidence="5">2.3.1.-</ecNumber>
    </recommendedName>
</protein>
<dbReference type="AlphaFoldDB" id="A0A3N4GEE3"/>
<evidence type="ECO:0000256" key="4">
    <source>
        <dbReference type="ARBA" id="ARBA00023315"/>
    </source>
</evidence>
<proteinExistence type="inferred from homology"/>
<keyword evidence="4 5" id="KW-0012">Acyltransferase</keyword>
<dbReference type="InterPro" id="IPR001451">
    <property type="entry name" value="Hexapep"/>
</dbReference>
<dbReference type="SMART" id="SM01266">
    <property type="entry name" value="Mac"/>
    <property type="match status" value="1"/>
</dbReference>
<evidence type="ECO:0000313" key="7">
    <source>
        <dbReference type="EMBL" id="RPA57421.1"/>
    </source>
</evidence>
<reference evidence="7 8" key="1">
    <citation type="submission" date="2018-11" db="EMBL/GenBank/DDBJ databases">
        <title>Aerococcus sp. SJQ22, whole genome shotgun sequence.</title>
        <authorList>
            <person name="Sun L."/>
            <person name="Gao X."/>
            <person name="Chen W."/>
            <person name="Huang K."/>
        </authorList>
    </citation>
    <scope>NUCLEOTIDE SEQUENCE [LARGE SCALE GENOMIC DNA]</scope>
    <source>
        <strain evidence="7 8">SJQ22</strain>
    </source>
</reference>
<dbReference type="OrthoDB" id="9812571at2"/>
<evidence type="ECO:0000256" key="1">
    <source>
        <dbReference type="ARBA" id="ARBA00007274"/>
    </source>
</evidence>
<dbReference type="Pfam" id="PF00132">
    <property type="entry name" value="Hexapep"/>
    <property type="match status" value="1"/>
</dbReference>
<keyword evidence="2 5" id="KW-0808">Transferase</keyword>
<dbReference type="InterPro" id="IPR024688">
    <property type="entry name" value="Mac_dom"/>
</dbReference>
<dbReference type="SUPFAM" id="SSF51161">
    <property type="entry name" value="Trimeric LpxA-like enzymes"/>
    <property type="match status" value="1"/>
</dbReference>
<evidence type="ECO:0000256" key="3">
    <source>
        <dbReference type="ARBA" id="ARBA00022737"/>
    </source>
</evidence>
<dbReference type="InterPro" id="IPR018357">
    <property type="entry name" value="Hexapep_transf_CS"/>
</dbReference>
<dbReference type="FunFam" id="2.160.10.10:FF:000008">
    <property type="entry name" value="Maltose O-acetyltransferase"/>
    <property type="match status" value="1"/>
</dbReference>
<dbReference type="Pfam" id="PF12464">
    <property type="entry name" value="Mac"/>
    <property type="match status" value="1"/>
</dbReference>
<dbReference type="PANTHER" id="PTHR43017:SF1">
    <property type="entry name" value="ACETYLTRANSFERASE YJL218W-RELATED"/>
    <property type="match status" value="1"/>
</dbReference>
<evidence type="ECO:0000259" key="6">
    <source>
        <dbReference type="SMART" id="SM01266"/>
    </source>
</evidence>
<sequence>MRLTEREKMLEGLLYDANYDEALIAERAVAKDLCFDFNQTRPSDVAGQTKIMQDLLGKTGDNFTVVAPFWCDYGSNIEIGDNFFANHNCVILDGAKVTFGDNVFIAPDCGFYTAGHPLDAERRNQGLEYAKPITVGDNVWIGGGVKVMPSVTIGDNAVIGGGSVVTKDIPANVIAVGNPCRILREITPEDGLREG</sequence>
<feature type="domain" description="Maltose/galactoside acetyltransferase" evidence="6">
    <location>
        <begin position="6"/>
        <end position="61"/>
    </location>
</feature>
<dbReference type="Gene3D" id="2.160.10.10">
    <property type="entry name" value="Hexapeptide repeat proteins"/>
    <property type="match status" value="1"/>
</dbReference>
<dbReference type="PROSITE" id="PS00101">
    <property type="entry name" value="HEXAPEP_TRANSFERASES"/>
    <property type="match status" value="1"/>
</dbReference>
<comment type="similarity">
    <text evidence="1 5">Belongs to the transferase hexapeptide repeat family.</text>
</comment>
<organism evidence="7 8">
    <name type="scientific">Aerococcus agrisoli</name>
    <dbReference type="NCBI Taxonomy" id="2487350"/>
    <lineage>
        <taxon>Bacteria</taxon>
        <taxon>Bacillati</taxon>
        <taxon>Bacillota</taxon>
        <taxon>Bacilli</taxon>
        <taxon>Lactobacillales</taxon>
        <taxon>Aerococcaceae</taxon>
        <taxon>Aerococcus</taxon>
    </lineage>
</organism>
<dbReference type="GO" id="GO:0008870">
    <property type="term" value="F:galactoside O-acetyltransferase activity"/>
    <property type="evidence" value="ECO:0007669"/>
    <property type="project" value="TreeGrafter"/>
</dbReference>
<gene>
    <name evidence="7" type="ORF">EF384_08025</name>
</gene>
<dbReference type="CDD" id="cd03357">
    <property type="entry name" value="LbH_MAT_GAT"/>
    <property type="match status" value="1"/>
</dbReference>
<keyword evidence="8" id="KW-1185">Reference proteome</keyword>
<dbReference type="EC" id="2.3.1.-" evidence="5"/>
<evidence type="ECO:0000313" key="8">
    <source>
        <dbReference type="Proteomes" id="UP000273977"/>
    </source>
</evidence>
<dbReference type="RefSeq" id="WP_123780985.1">
    <property type="nucleotide sequence ID" value="NZ_RKMG01000029.1"/>
</dbReference>
<dbReference type="InterPro" id="IPR039369">
    <property type="entry name" value="LacA-like"/>
</dbReference>
<comment type="caution">
    <text evidence="7">The sequence shown here is derived from an EMBL/GenBank/DDBJ whole genome shotgun (WGS) entry which is preliminary data.</text>
</comment>
<dbReference type="Proteomes" id="UP000273977">
    <property type="component" value="Unassembled WGS sequence"/>
</dbReference>
<dbReference type="InterPro" id="IPR011004">
    <property type="entry name" value="Trimer_LpxA-like_sf"/>
</dbReference>